<feature type="signal peptide" evidence="1">
    <location>
        <begin position="1"/>
        <end position="23"/>
    </location>
</feature>
<dbReference type="GO" id="GO:0006508">
    <property type="term" value="P:proteolysis"/>
    <property type="evidence" value="ECO:0007669"/>
    <property type="project" value="InterPro"/>
</dbReference>
<keyword evidence="1" id="KW-0732">Signal</keyword>
<name>A0A7G9QIZ6_9SPHI</name>
<dbReference type="AlphaFoldDB" id="A0A7G9QIZ6"/>
<feature type="domain" description="Peptidase M28" evidence="2">
    <location>
        <begin position="84"/>
        <end position="297"/>
    </location>
</feature>
<dbReference type="Pfam" id="PF04389">
    <property type="entry name" value="Peptidase_M28"/>
    <property type="match status" value="1"/>
</dbReference>
<evidence type="ECO:0000313" key="4">
    <source>
        <dbReference type="Proteomes" id="UP000515806"/>
    </source>
</evidence>
<accession>A0A7G9QIZ6</accession>
<dbReference type="KEGG" id="proe:H9L23_04250"/>
<sequence>MYKFKILIGFLSFLITVYNSASAQSDTTLIRSHLKTLTKTPQFRNHSNIDQLNLTADYIRTVFKKSTDSVLVQEYDVDQKTYKNIICSFGTENKKRIIVGAHYDVCGDQEGADDNASGVTGLLELSRLLKGKKLNYRIDLVAYTLEEPPYFRTEFMGSYIHAKSLKESNAEVFGMISLEMIAYFKDDAKSQSYPLGILSVKYGNKGNYITLVKKFGSGEFVNQFSKNFKATKSILTKTFASPPSLPGIDFSDHLNYWKFGYDAMMITDTSFYRNKNYHQKTDTMETLDIPRMAKVIDGVYSGLTSLK</sequence>
<reference evidence="3 4" key="1">
    <citation type="submission" date="2020-08" db="EMBL/GenBank/DDBJ databases">
        <title>Genome sequence of Pedobacter roseus KACC 11594T.</title>
        <authorList>
            <person name="Hyun D.-W."/>
            <person name="Bae J.-W."/>
        </authorList>
    </citation>
    <scope>NUCLEOTIDE SEQUENCE [LARGE SCALE GENOMIC DNA]</scope>
    <source>
        <strain evidence="3 4">KACC 11594</strain>
    </source>
</reference>
<keyword evidence="4" id="KW-1185">Reference proteome</keyword>
<dbReference type="GO" id="GO:0008235">
    <property type="term" value="F:metalloexopeptidase activity"/>
    <property type="evidence" value="ECO:0007669"/>
    <property type="project" value="InterPro"/>
</dbReference>
<dbReference type="SUPFAM" id="SSF53187">
    <property type="entry name" value="Zn-dependent exopeptidases"/>
    <property type="match status" value="1"/>
</dbReference>
<dbReference type="Proteomes" id="UP000515806">
    <property type="component" value="Chromosome"/>
</dbReference>
<proteinExistence type="predicted"/>
<evidence type="ECO:0000259" key="2">
    <source>
        <dbReference type="Pfam" id="PF04389"/>
    </source>
</evidence>
<gene>
    <name evidence="3" type="ORF">H9L23_04250</name>
</gene>
<dbReference type="InterPro" id="IPR045175">
    <property type="entry name" value="M28_fam"/>
</dbReference>
<dbReference type="RefSeq" id="WP_187593809.1">
    <property type="nucleotide sequence ID" value="NZ_CP060723.1"/>
</dbReference>
<evidence type="ECO:0000313" key="3">
    <source>
        <dbReference type="EMBL" id="QNN43321.1"/>
    </source>
</evidence>
<dbReference type="PANTHER" id="PTHR12147">
    <property type="entry name" value="METALLOPEPTIDASE M28 FAMILY MEMBER"/>
    <property type="match status" value="1"/>
</dbReference>
<dbReference type="InterPro" id="IPR007484">
    <property type="entry name" value="Peptidase_M28"/>
</dbReference>
<dbReference type="PANTHER" id="PTHR12147:SF26">
    <property type="entry name" value="PEPTIDASE M28 DOMAIN-CONTAINING PROTEIN"/>
    <property type="match status" value="1"/>
</dbReference>
<protein>
    <submittedName>
        <fullName evidence="3">M28 family peptidase</fullName>
    </submittedName>
</protein>
<organism evidence="3 4">
    <name type="scientific">Pedobacter roseus</name>
    <dbReference type="NCBI Taxonomy" id="336820"/>
    <lineage>
        <taxon>Bacteria</taxon>
        <taxon>Pseudomonadati</taxon>
        <taxon>Bacteroidota</taxon>
        <taxon>Sphingobacteriia</taxon>
        <taxon>Sphingobacteriales</taxon>
        <taxon>Sphingobacteriaceae</taxon>
        <taxon>Pedobacter</taxon>
    </lineage>
</organism>
<feature type="chain" id="PRO_5028998495" evidence="1">
    <location>
        <begin position="24"/>
        <end position="307"/>
    </location>
</feature>
<evidence type="ECO:0000256" key="1">
    <source>
        <dbReference type="SAM" id="SignalP"/>
    </source>
</evidence>
<dbReference type="Gene3D" id="3.40.630.10">
    <property type="entry name" value="Zn peptidases"/>
    <property type="match status" value="1"/>
</dbReference>
<dbReference type="EMBL" id="CP060723">
    <property type="protein sequence ID" value="QNN43321.1"/>
    <property type="molecule type" value="Genomic_DNA"/>
</dbReference>